<evidence type="ECO:0000256" key="10">
    <source>
        <dbReference type="SAM" id="MobiDB-lite"/>
    </source>
</evidence>
<evidence type="ECO:0000256" key="8">
    <source>
        <dbReference type="ARBA" id="ARBA00048679"/>
    </source>
</evidence>
<dbReference type="PANTHER" id="PTHR24356:SF1">
    <property type="entry name" value="SERINE_THREONINE-PROTEIN KINASE GREATWALL"/>
    <property type="match status" value="1"/>
</dbReference>
<dbReference type="Proteomes" id="UP000736335">
    <property type="component" value="Unassembled WGS sequence"/>
</dbReference>
<keyword evidence="13" id="KW-1185">Reference proteome</keyword>
<evidence type="ECO:0000256" key="5">
    <source>
        <dbReference type="ARBA" id="ARBA00022777"/>
    </source>
</evidence>
<evidence type="ECO:0000256" key="1">
    <source>
        <dbReference type="ARBA" id="ARBA00012513"/>
    </source>
</evidence>
<comment type="caution">
    <text evidence="12">The sequence shown here is derived from an EMBL/GenBank/DDBJ whole genome shotgun (WGS) entry which is preliminary data.</text>
</comment>
<dbReference type="InterPro" id="IPR000719">
    <property type="entry name" value="Prot_kinase_dom"/>
</dbReference>
<name>A0A9P6H9K0_9AGAM</name>
<evidence type="ECO:0000256" key="4">
    <source>
        <dbReference type="ARBA" id="ARBA00022741"/>
    </source>
</evidence>
<dbReference type="SUPFAM" id="SSF56112">
    <property type="entry name" value="Protein kinase-like (PK-like)"/>
    <property type="match status" value="1"/>
</dbReference>
<reference evidence="12" key="1">
    <citation type="journal article" date="2020" name="Nat. Commun.">
        <title>Large-scale genome sequencing of mycorrhizal fungi provides insights into the early evolution of symbiotic traits.</title>
        <authorList>
            <person name="Miyauchi S."/>
            <person name="Kiss E."/>
            <person name="Kuo A."/>
            <person name="Drula E."/>
            <person name="Kohler A."/>
            <person name="Sanchez-Garcia M."/>
            <person name="Morin E."/>
            <person name="Andreopoulos B."/>
            <person name="Barry K.W."/>
            <person name="Bonito G."/>
            <person name="Buee M."/>
            <person name="Carver A."/>
            <person name="Chen C."/>
            <person name="Cichocki N."/>
            <person name="Clum A."/>
            <person name="Culley D."/>
            <person name="Crous P.W."/>
            <person name="Fauchery L."/>
            <person name="Girlanda M."/>
            <person name="Hayes R.D."/>
            <person name="Keri Z."/>
            <person name="LaButti K."/>
            <person name="Lipzen A."/>
            <person name="Lombard V."/>
            <person name="Magnuson J."/>
            <person name="Maillard F."/>
            <person name="Murat C."/>
            <person name="Nolan M."/>
            <person name="Ohm R.A."/>
            <person name="Pangilinan J."/>
            <person name="Pereira M.F."/>
            <person name="Perotto S."/>
            <person name="Peter M."/>
            <person name="Pfister S."/>
            <person name="Riley R."/>
            <person name="Sitrit Y."/>
            <person name="Stielow J.B."/>
            <person name="Szollosi G."/>
            <person name="Zifcakova L."/>
            <person name="Stursova M."/>
            <person name="Spatafora J.W."/>
            <person name="Tedersoo L."/>
            <person name="Vaario L.M."/>
            <person name="Yamada A."/>
            <person name="Yan M."/>
            <person name="Wang P."/>
            <person name="Xu J."/>
            <person name="Bruns T."/>
            <person name="Baldrian P."/>
            <person name="Vilgalys R."/>
            <person name="Dunand C."/>
            <person name="Henrissat B."/>
            <person name="Grigoriev I.V."/>
            <person name="Hibbett D."/>
            <person name="Nagy L.G."/>
            <person name="Martin F.M."/>
        </authorList>
    </citation>
    <scope>NUCLEOTIDE SEQUENCE</scope>
    <source>
        <strain evidence="12">UH-Tt-Lm1</strain>
    </source>
</reference>
<dbReference type="PANTHER" id="PTHR24356">
    <property type="entry name" value="SERINE/THREONINE-PROTEIN KINASE"/>
    <property type="match status" value="1"/>
</dbReference>
<dbReference type="Gene3D" id="3.30.200.20">
    <property type="entry name" value="Phosphorylase Kinase, domain 1"/>
    <property type="match status" value="1"/>
</dbReference>
<dbReference type="InterPro" id="IPR050236">
    <property type="entry name" value="Ser_Thr_kinase_AGC"/>
</dbReference>
<protein>
    <recommendedName>
        <fullName evidence="1">non-specific serine/threonine protein kinase</fullName>
        <ecNumber evidence="1">2.7.11.1</ecNumber>
    </recommendedName>
</protein>
<organism evidence="12 13">
    <name type="scientific">Thelephora terrestris</name>
    <dbReference type="NCBI Taxonomy" id="56493"/>
    <lineage>
        <taxon>Eukaryota</taxon>
        <taxon>Fungi</taxon>
        <taxon>Dikarya</taxon>
        <taxon>Basidiomycota</taxon>
        <taxon>Agaricomycotina</taxon>
        <taxon>Agaricomycetes</taxon>
        <taxon>Thelephorales</taxon>
        <taxon>Thelephoraceae</taxon>
        <taxon>Thelephora</taxon>
    </lineage>
</organism>
<keyword evidence="5 12" id="KW-0418">Kinase</keyword>
<dbReference type="EC" id="2.7.11.1" evidence="1"/>
<dbReference type="GO" id="GO:0004674">
    <property type="term" value="F:protein serine/threonine kinase activity"/>
    <property type="evidence" value="ECO:0007669"/>
    <property type="project" value="UniProtKB-KW"/>
</dbReference>
<dbReference type="AlphaFoldDB" id="A0A9P6H9K0"/>
<feature type="domain" description="Protein kinase" evidence="11">
    <location>
        <begin position="25"/>
        <end position="292"/>
    </location>
</feature>
<dbReference type="OrthoDB" id="68483at2759"/>
<feature type="binding site" evidence="9">
    <location>
        <position position="54"/>
    </location>
    <ligand>
        <name>ATP</name>
        <dbReference type="ChEBI" id="CHEBI:30616"/>
    </ligand>
</feature>
<dbReference type="Gene3D" id="1.10.510.10">
    <property type="entry name" value="Transferase(Phosphotransferase) domain 1"/>
    <property type="match status" value="1"/>
</dbReference>
<proteinExistence type="predicted"/>
<keyword evidence="2" id="KW-0723">Serine/threonine-protein kinase</keyword>
<reference evidence="12" key="2">
    <citation type="submission" date="2020-11" db="EMBL/GenBank/DDBJ databases">
        <authorList>
            <consortium name="DOE Joint Genome Institute"/>
            <person name="Kuo A."/>
            <person name="Miyauchi S."/>
            <person name="Kiss E."/>
            <person name="Drula E."/>
            <person name="Kohler A."/>
            <person name="Sanchez-Garcia M."/>
            <person name="Andreopoulos B."/>
            <person name="Barry K.W."/>
            <person name="Bonito G."/>
            <person name="Buee M."/>
            <person name="Carver A."/>
            <person name="Chen C."/>
            <person name="Cichocki N."/>
            <person name="Clum A."/>
            <person name="Culley D."/>
            <person name="Crous P.W."/>
            <person name="Fauchery L."/>
            <person name="Girlanda M."/>
            <person name="Hayes R."/>
            <person name="Keri Z."/>
            <person name="Labutti K."/>
            <person name="Lipzen A."/>
            <person name="Lombard V."/>
            <person name="Magnuson J."/>
            <person name="Maillard F."/>
            <person name="Morin E."/>
            <person name="Murat C."/>
            <person name="Nolan M."/>
            <person name="Ohm R."/>
            <person name="Pangilinan J."/>
            <person name="Pereira M."/>
            <person name="Perotto S."/>
            <person name="Peter M."/>
            <person name="Riley R."/>
            <person name="Sitrit Y."/>
            <person name="Stielow B."/>
            <person name="Szollosi G."/>
            <person name="Zifcakova L."/>
            <person name="Stursova M."/>
            <person name="Spatafora J.W."/>
            <person name="Tedersoo L."/>
            <person name="Vaario L.-M."/>
            <person name="Yamada A."/>
            <person name="Yan M."/>
            <person name="Wang P."/>
            <person name="Xu J."/>
            <person name="Bruns T."/>
            <person name="Baldrian P."/>
            <person name="Vilgalys R."/>
            <person name="Henrissat B."/>
            <person name="Grigoriev I.V."/>
            <person name="Hibbett D."/>
            <person name="Nagy L.G."/>
            <person name="Martin F.M."/>
        </authorList>
    </citation>
    <scope>NUCLEOTIDE SEQUENCE</scope>
    <source>
        <strain evidence="12">UH-Tt-Lm1</strain>
    </source>
</reference>
<evidence type="ECO:0000256" key="6">
    <source>
        <dbReference type="ARBA" id="ARBA00022840"/>
    </source>
</evidence>
<dbReference type="GO" id="GO:0035556">
    <property type="term" value="P:intracellular signal transduction"/>
    <property type="evidence" value="ECO:0007669"/>
    <property type="project" value="TreeGrafter"/>
</dbReference>
<evidence type="ECO:0000256" key="7">
    <source>
        <dbReference type="ARBA" id="ARBA00047899"/>
    </source>
</evidence>
<feature type="region of interest" description="Disordered" evidence="10">
    <location>
        <begin position="306"/>
        <end position="332"/>
    </location>
</feature>
<evidence type="ECO:0000259" key="11">
    <source>
        <dbReference type="PROSITE" id="PS50011"/>
    </source>
</evidence>
<dbReference type="GO" id="GO:0005524">
    <property type="term" value="F:ATP binding"/>
    <property type="evidence" value="ECO:0007669"/>
    <property type="project" value="UniProtKB-UniRule"/>
</dbReference>
<dbReference type="PROSITE" id="PS00107">
    <property type="entry name" value="PROTEIN_KINASE_ATP"/>
    <property type="match status" value="1"/>
</dbReference>
<dbReference type="PROSITE" id="PS50011">
    <property type="entry name" value="PROTEIN_KINASE_DOM"/>
    <property type="match status" value="1"/>
</dbReference>
<sequence length="503" mass="55237">MPHLSQFKSSPPPLVAGRLLSFLDFQVVSLIGAGSSGSVYHVVDKVTSRDLAMKIIPTGSENAELALREYSALREVAGALFTITLRGFFSDDSNYYLLTDYFPSGDVYAQVDRTGKMSSSQVRYFIAELLIALEHIHSKWLIHRDVNPTNVLVDEEGHIALADFGISRAFGDQQATGSGARHTPGIFVTSKECGTPAYNSPEVAQGKPYSFEADLWAVGVVMYQMLTHRLPFGLAECEAAGWEMGDAIRFVPLAIESSDKIDKIAFDFMDRVLKKDVNERMSLEEMKNHIYFAGINFDTLSKRKSGRPFPGKVRGSRGVHLSPTPTPINHSNGLRNSKTYFLDAALKPRRPLFSKRLGVWLGRLVGHMNKAKFALPTATPATISPSTVSEASINGGNIHRRSRKPYFFEPLDWGDSSSPTATPSRQKTLYPEPRLPSIVREEILGRRKSVGVRRRVSAIVDDDRADETPPTGFGGLRAARLGPTALDLASIVLSLGSLVAGVR</sequence>
<dbReference type="EMBL" id="WIUZ02000012">
    <property type="protein sequence ID" value="KAF9782463.1"/>
    <property type="molecule type" value="Genomic_DNA"/>
</dbReference>
<evidence type="ECO:0000256" key="3">
    <source>
        <dbReference type="ARBA" id="ARBA00022679"/>
    </source>
</evidence>
<keyword evidence="6 9" id="KW-0067">ATP-binding</keyword>
<evidence type="ECO:0000256" key="9">
    <source>
        <dbReference type="PROSITE-ProRule" id="PRU10141"/>
    </source>
</evidence>
<evidence type="ECO:0000313" key="12">
    <source>
        <dbReference type="EMBL" id="KAF9782463.1"/>
    </source>
</evidence>
<accession>A0A9P6H9K0</accession>
<comment type="catalytic activity">
    <reaction evidence="7">
        <text>L-threonyl-[protein] + ATP = O-phospho-L-threonyl-[protein] + ADP + H(+)</text>
        <dbReference type="Rhea" id="RHEA:46608"/>
        <dbReference type="Rhea" id="RHEA-COMP:11060"/>
        <dbReference type="Rhea" id="RHEA-COMP:11605"/>
        <dbReference type="ChEBI" id="CHEBI:15378"/>
        <dbReference type="ChEBI" id="CHEBI:30013"/>
        <dbReference type="ChEBI" id="CHEBI:30616"/>
        <dbReference type="ChEBI" id="CHEBI:61977"/>
        <dbReference type="ChEBI" id="CHEBI:456216"/>
        <dbReference type="EC" id="2.7.11.1"/>
    </reaction>
</comment>
<keyword evidence="4 9" id="KW-0547">Nucleotide-binding</keyword>
<dbReference type="Pfam" id="PF00069">
    <property type="entry name" value="Pkinase"/>
    <property type="match status" value="1"/>
</dbReference>
<dbReference type="InterPro" id="IPR011009">
    <property type="entry name" value="Kinase-like_dom_sf"/>
</dbReference>
<evidence type="ECO:0000313" key="13">
    <source>
        <dbReference type="Proteomes" id="UP000736335"/>
    </source>
</evidence>
<keyword evidence="3" id="KW-0808">Transferase</keyword>
<comment type="catalytic activity">
    <reaction evidence="8">
        <text>L-seryl-[protein] + ATP = O-phospho-L-seryl-[protein] + ADP + H(+)</text>
        <dbReference type="Rhea" id="RHEA:17989"/>
        <dbReference type="Rhea" id="RHEA-COMP:9863"/>
        <dbReference type="Rhea" id="RHEA-COMP:11604"/>
        <dbReference type="ChEBI" id="CHEBI:15378"/>
        <dbReference type="ChEBI" id="CHEBI:29999"/>
        <dbReference type="ChEBI" id="CHEBI:30616"/>
        <dbReference type="ChEBI" id="CHEBI:83421"/>
        <dbReference type="ChEBI" id="CHEBI:456216"/>
        <dbReference type="EC" id="2.7.11.1"/>
    </reaction>
</comment>
<evidence type="ECO:0000256" key="2">
    <source>
        <dbReference type="ARBA" id="ARBA00022527"/>
    </source>
</evidence>
<gene>
    <name evidence="12" type="ORF">BJ322DRAFT_1076205</name>
</gene>
<dbReference type="InterPro" id="IPR017441">
    <property type="entry name" value="Protein_kinase_ATP_BS"/>
</dbReference>